<gene>
    <name evidence="2" type="ORF">MEUPH1_LOCUS5112</name>
</gene>
<dbReference type="PANTHER" id="PTHR46289">
    <property type="entry name" value="52 KDA REPRESSOR OF THE INHIBITOR OF THE PROTEIN KINASE-LIKE PROTEIN-RELATED"/>
    <property type="match status" value="1"/>
</dbReference>
<comment type="caution">
    <text evidence="2">The sequence shown here is derived from an EMBL/GenBank/DDBJ whole genome shotgun (WGS) entry which is preliminary data.</text>
</comment>
<dbReference type="InterPro" id="IPR012337">
    <property type="entry name" value="RNaseH-like_sf"/>
</dbReference>
<feature type="domain" description="HAT C-terminal dimerisation" evidence="1">
    <location>
        <begin position="99"/>
        <end position="189"/>
    </location>
</feature>
<dbReference type="GO" id="GO:0046983">
    <property type="term" value="F:protein dimerization activity"/>
    <property type="evidence" value="ECO:0007669"/>
    <property type="project" value="InterPro"/>
</dbReference>
<reference evidence="2 3" key="1">
    <citation type="submission" date="2023-01" db="EMBL/GenBank/DDBJ databases">
        <authorList>
            <person name="Whitehead M."/>
        </authorList>
    </citation>
    <scope>NUCLEOTIDE SEQUENCE [LARGE SCALE GENOMIC DNA]</scope>
</reference>
<dbReference type="EMBL" id="CARXXK010000001">
    <property type="protein sequence ID" value="CAI6348438.1"/>
    <property type="molecule type" value="Genomic_DNA"/>
</dbReference>
<dbReference type="Pfam" id="PF05699">
    <property type="entry name" value="Dimer_Tnp_hAT"/>
    <property type="match status" value="1"/>
</dbReference>
<evidence type="ECO:0000313" key="3">
    <source>
        <dbReference type="Proteomes" id="UP001160148"/>
    </source>
</evidence>
<protein>
    <recommendedName>
        <fullName evidence="1">HAT C-terminal dimerisation domain-containing protein</fullName>
    </recommendedName>
</protein>
<dbReference type="SUPFAM" id="SSF53098">
    <property type="entry name" value="Ribonuclease H-like"/>
    <property type="match status" value="1"/>
</dbReference>
<dbReference type="PANTHER" id="PTHR46289:SF14">
    <property type="entry name" value="DUF4371 DOMAIN-CONTAINING PROTEIN"/>
    <property type="match status" value="1"/>
</dbReference>
<evidence type="ECO:0000259" key="1">
    <source>
        <dbReference type="Pfam" id="PF05699"/>
    </source>
</evidence>
<dbReference type="InterPro" id="IPR052958">
    <property type="entry name" value="IFN-induced_PKR_regulator"/>
</dbReference>
<evidence type="ECO:0000313" key="2">
    <source>
        <dbReference type="EMBL" id="CAI6348438.1"/>
    </source>
</evidence>
<sequence>MCKEMNIEIPIVKNKRISTKIDSCTNQYIFKTKREKLRVLVFYSTLDTLCQGLNSRFQQDTLDLISSVGMLVNLSDEIEKSNYELLSKYFNASTDELIAEVKILKAHKDTPRGTNSASVYHWLDWLCQFSRSTIYKQFYHCLKMFSIIPVTSCTCERTFSKLTIVKNKLRNTIGQERLNALLFLFVEKELTNNIDINDVIDEFKHLTQSDRRLVL</sequence>
<dbReference type="AlphaFoldDB" id="A0AAV0VW52"/>
<proteinExistence type="predicted"/>
<keyword evidence="3" id="KW-1185">Reference proteome</keyword>
<name>A0AAV0VW52_9HEMI</name>
<dbReference type="Proteomes" id="UP001160148">
    <property type="component" value="Unassembled WGS sequence"/>
</dbReference>
<organism evidence="2 3">
    <name type="scientific">Macrosiphum euphorbiae</name>
    <name type="common">potato aphid</name>
    <dbReference type="NCBI Taxonomy" id="13131"/>
    <lineage>
        <taxon>Eukaryota</taxon>
        <taxon>Metazoa</taxon>
        <taxon>Ecdysozoa</taxon>
        <taxon>Arthropoda</taxon>
        <taxon>Hexapoda</taxon>
        <taxon>Insecta</taxon>
        <taxon>Pterygota</taxon>
        <taxon>Neoptera</taxon>
        <taxon>Paraneoptera</taxon>
        <taxon>Hemiptera</taxon>
        <taxon>Sternorrhyncha</taxon>
        <taxon>Aphidomorpha</taxon>
        <taxon>Aphidoidea</taxon>
        <taxon>Aphididae</taxon>
        <taxon>Macrosiphini</taxon>
        <taxon>Macrosiphum</taxon>
    </lineage>
</organism>
<accession>A0AAV0VW52</accession>
<dbReference type="InterPro" id="IPR008906">
    <property type="entry name" value="HATC_C_dom"/>
</dbReference>